<feature type="domain" description="Peptidase M48" evidence="8">
    <location>
        <begin position="146"/>
        <end position="299"/>
    </location>
</feature>
<evidence type="ECO:0000256" key="7">
    <source>
        <dbReference type="SAM" id="MobiDB-lite"/>
    </source>
</evidence>
<keyword evidence="3" id="KW-0479">Metal-binding</keyword>
<dbReference type="GO" id="GO:0046872">
    <property type="term" value="F:metal ion binding"/>
    <property type="evidence" value="ECO:0007669"/>
    <property type="project" value="UniProtKB-KW"/>
</dbReference>
<dbReference type="InterPro" id="IPR001915">
    <property type="entry name" value="Peptidase_M48"/>
</dbReference>
<organism evidence="9 10">
    <name type="scientific">Azospirillum doebereinerae</name>
    <dbReference type="NCBI Taxonomy" id="92933"/>
    <lineage>
        <taxon>Bacteria</taxon>
        <taxon>Pseudomonadati</taxon>
        <taxon>Pseudomonadota</taxon>
        <taxon>Alphaproteobacteria</taxon>
        <taxon>Rhodospirillales</taxon>
        <taxon>Azospirillaceae</taxon>
        <taxon>Azospirillum</taxon>
    </lineage>
</organism>
<dbReference type="GO" id="GO:0016020">
    <property type="term" value="C:membrane"/>
    <property type="evidence" value="ECO:0007669"/>
    <property type="project" value="TreeGrafter"/>
</dbReference>
<comment type="cofactor">
    <cofactor evidence="1">
        <name>Zn(2+)</name>
        <dbReference type="ChEBI" id="CHEBI:29105"/>
    </cofactor>
</comment>
<evidence type="ECO:0000256" key="3">
    <source>
        <dbReference type="ARBA" id="ARBA00022723"/>
    </source>
</evidence>
<keyword evidence="6" id="KW-0482">Metalloprotease</keyword>
<evidence type="ECO:0000256" key="5">
    <source>
        <dbReference type="ARBA" id="ARBA00022833"/>
    </source>
</evidence>
<dbReference type="Proteomes" id="UP000280346">
    <property type="component" value="Unassembled WGS sequence"/>
</dbReference>
<evidence type="ECO:0000259" key="8">
    <source>
        <dbReference type="Pfam" id="PF01435"/>
    </source>
</evidence>
<name>A0A433J5B5_9PROT</name>
<dbReference type="PANTHER" id="PTHR22726">
    <property type="entry name" value="METALLOENDOPEPTIDASE OMA1"/>
    <property type="match status" value="1"/>
</dbReference>
<evidence type="ECO:0000256" key="1">
    <source>
        <dbReference type="ARBA" id="ARBA00001947"/>
    </source>
</evidence>
<dbReference type="AlphaFoldDB" id="A0A433J5B5"/>
<keyword evidence="4" id="KW-0378">Hydrolase</keyword>
<evidence type="ECO:0000256" key="2">
    <source>
        <dbReference type="ARBA" id="ARBA00022670"/>
    </source>
</evidence>
<feature type="region of interest" description="Disordered" evidence="7">
    <location>
        <begin position="314"/>
        <end position="334"/>
    </location>
</feature>
<protein>
    <recommendedName>
        <fullName evidence="8">Peptidase M48 domain-containing protein</fullName>
    </recommendedName>
</protein>
<evidence type="ECO:0000313" key="10">
    <source>
        <dbReference type="Proteomes" id="UP000280346"/>
    </source>
</evidence>
<dbReference type="Gene3D" id="3.30.2010.10">
    <property type="entry name" value="Metalloproteases ('zincins'), catalytic domain"/>
    <property type="match status" value="1"/>
</dbReference>
<dbReference type="InterPro" id="IPR051156">
    <property type="entry name" value="Mito/Outer_Membr_Metalloprot"/>
</dbReference>
<gene>
    <name evidence="9" type="ORF">EJ913_19010</name>
</gene>
<reference evidence="9 10" key="1">
    <citation type="submission" date="2018-12" db="EMBL/GenBank/DDBJ databases">
        <authorList>
            <person name="Yang Y."/>
        </authorList>
    </citation>
    <scope>NUCLEOTIDE SEQUENCE [LARGE SCALE GENOMIC DNA]</scope>
    <source>
        <strain evidence="9 10">GSF71</strain>
    </source>
</reference>
<dbReference type="EMBL" id="RZIJ01000016">
    <property type="protein sequence ID" value="RUQ67768.1"/>
    <property type="molecule type" value="Genomic_DNA"/>
</dbReference>
<keyword evidence="10" id="KW-1185">Reference proteome</keyword>
<sequence length="457" mass="49141">MASRLRNLIYLNDHAFHSRILRVNYPFAIDFFDFSRKIQPPGVKAGLQRRPYNRGTTMRFPAVAAALLGSSLLLSGCLTDGLSTAAGSFMQAATVSDDDMAQMAAEGIVELDATNRIAPPQSPYTRRLADLTRSYRTVNGRSLNFMVYMKPEMNAFAMPNGSVRVNSGLMDAMTDDELKFVIGHEIGHVAQNHAKRKFQIAYATSGARQAVASQGGKAGNLAAGQLGGLLEEVVKAQFSQAEETESDEYGLNVAVQAKARPEAAVSALRKFGDGRSPDMMRQLLASHPAPEARAEHLRTLIAGNGGAVQIAMAPPPTQAPIQGAATGADPASHTPMADRVEAAPIAATAKPGHPLRLRPEEGRQRPAAATAQARRDHGGVFVHLASYNDDGFVDRVIAQNRDKAWLRGHDLSARRVQLSAKGTVVRLMAGGFGSLDDARRFCGDIRGSWTYCQPVGR</sequence>
<dbReference type="OrthoDB" id="9810445at2"/>
<dbReference type="GO" id="GO:0004222">
    <property type="term" value="F:metalloendopeptidase activity"/>
    <property type="evidence" value="ECO:0007669"/>
    <property type="project" value="InterPro"/>
</dbReference>
<evidence type="ECO:0000256" key="6">
    <source>
        <dbReference type="ARBA" id="ARBA00023049"/>
    </source>
</evidence>
<dbReference type="PANTHER" id="PTHR22726:SF8">
    <property type="entry name" value="METALLOPROTEASE YCAL"/>
    <property type="match status" value="1"/>
</dbReference>
<keyword evidence="2" id="KW-0645">Protease</keyword>
<proteinExistence type="predicted"/>
<evidence type="ECO:0000313" key="9">
    <source>
        <dbReference type="EMBL" id="RUQ67768.1"/>
    </source>
</evidence>
<dbReference type="Pfam" id="PF01435">
    <property type="entry name" value="Peptidase_M48"/>
    <property type="match status" value="1"/>
</dbReference>
<dbReference type="GO" id="GO:0051603">
    <property type="term" value="P:proteolysis involved in protein catabolic process"/>
    <property type="evidence" value="ECO:0007669"/>
    <property type="project" value="TreeGrafter"/>
</dbReference>
<comment type="caution">
    <text evidence="9">The sequence shown here is derived from an EMBL/GenBank/DDBJ whole genome shotgun (WGS) entry which is preliminary data.</text>
</comment>
<evidence type="ECO:0000256" key="4">
    <source>
        <dbReference type="ARBA" id="ARBA00022801"/>
    </source>
</evidence>
<keyword evidence="5" id="KW-0862">Zinc</keyword>
<accession>A0A433J5B5</accession>